<keyword evidence="4" id="KW-1185">Reference proteome</keyword>
<comment type="caution">
    <text evidence="3">The sequence shown here is derived from an EMBL/GenBank/DDBJ whole genome shotgun (WGS) entry which is preliminary data.</text>
</comment>
<protein>
    <recommendedName>
        <fullName evidence="2">UspA domain-containing protein</fullName>
    </recommendedName>
</protein>
<dbReference type="Gene3D" id="3.40.50.620">
    <property type="entry name" value="HUPs"/>
    <property type="match status" value="1"/>
</dbReference>
<dbReference type="STRING" id="1774969.AUC69_07460"/>
<comment type="similarity">
    <text evidence="1">Belongs to the universal stress protein A family.</text>
</comment>
<feature type="domain" description="UspA" evidence="2">
    <location>
        <begin position="1"/>
        <end position="137"/>
    </location>
</feature>
<dbReference type="OrthoDB" id="5564966at2"/>
<dbReference type="InterPro" id="IPR006016">
    <property type="entry name" value="UspA"/>
</dbReference>
<proteinExistence type="inferred from homology"/>
<evidence type="ECO:0000313" key="3">
    <source>
        <dbReference type="EMBL" id="ODS00820.1"/>
    </source>
</evidence>
<dbReference type="EMBL" id="LPWF01000011">
    <property type="protein sequence ID" value="ODS00820.1"/>
    <property type="molecule type" value="Genomic_DNA"/>
</dbReference>
<dbReference type="RefSeq" id="WP_069440935.1">
    <property type="nucleotide sequence ID" value="NZ_LPWF01000011.1"/>
</dbReference>
<name>A0A1E3W531_9HYPH</name>
<dbReference type="PANTHER" id="PTHR46268">
    <property type="entry name" value="STRESS RESPONSE PROTEIN NHAX"/>
    <property type="match status" value="1"/>
</dbReference>
<evidence type="ECO:0000313" key="4">
    <source>
        <dbReference type="Proteomes" id="UP000094472"/>
    </source>
</evidence>
<reference evidence="3 4" key="1">
    <citation type="journal article" date="2016" name="Environ. Microbiol.">
        <title>New Methyloceanibacter diversity from North Sea sediments includes methanotroph containing solely the soluble methane monooxygenase.</title>
        <authorList>
            <person name="Vekeman B."/>
            <person name="Kerckhof F.M."/>
            <person name="Cremers G."/>
            <person name="de Vos P."/>
            <person name="Vandamme P."/>
            <person name="Boon N."/>
            <person name="Op den Camp H.J."/>
            <person name="Heylen K."/>
        </authorList>
    </citation>
    <scope>NUCLEOTIDE SEQUENCE [LARGE SCALE GENOMIC DNA]</scope>
    <source>
        <strain evidence="3 4">R-67175</strain>
    </source>
</reference>
<dbReference type="PANTHER" id="PTHR46268:SF6">
    <property type="entry name" value="UNIVERSAL STRESS PROTEIN UP12"/>
    <property type="match status" value="1"/>
</dbReference>
<dbReference type="Pfam" id="PF00582">
    <property type="entry name" value="Usp"/>
    <property type="match status" value="1"/>
</dbReference>
<dbReference type="InterPro" id="IPR014729">
    <property type="entry name" value="Rossmann-like_a/b/a_fold"/>
</dbReference>
<sequence length="137" mass="14264">MTKKILCAVDGSEASRHAVLEASEMAKATGAELVLLAVDQVIFEGRSAPVHKLGEEKIKKVLDAARSTAQTAGATKVTAVGVANRDVGRAILNYAEEHDVDHIVVGTGEKGAGTRLVVGSVSHDLVVRAHCSVTVAR</sequence>
<dbReference type="CDD" id="cd00293">
    <property type="entry name" value="USP-like"/>
    <property type="match status" value="1"/>
</dbReference>
<evidence type="ECO:0000256" key="1">
    <source>
        <dbReference type="ARBA" id="ARBA00008791"/>
    </source>
</evidence>
<dbReference type="PRINTS" id="PR01438">
    <property type="entry name" value="UNVRSLSTRESS"/>
</dbReference>
<dbReference type="SUPFAM" id="SSF52402">
    <property type="entry name" value="Adenine nucleotide alpha hydrolases-like"/>
    <property type="match status" value="1"/>
</dbReference>
<dbReference type="InterPro" id="IPR006015">
    <property type="entry name" value="Universal_stress_UspA"/>
</dbReference>
<accession>A0A1E3W531</accession>
<dbReference type="AlphaFoldDB" id="A0A1E3W531"/>
<organism evidence="3 4">
    <name type="scientific">Methyloceanibacter superfactus</name>
    <dbReference type="NCBI Taxonomy" id="1774969"/>
    <lineage>
        <taxon>Bacteria</taxon>
        <taxon>Pseudomonadati</taxon>
        <taxon>Pseudomonadota</taxon>
        <taxon>Alphaproteobacteria</taxon>
        <taxon>Hyphomicrobiales</taxon>
        <taxon>Hyphomicrobiaceae</taxon>
        <taxon>Methyloceanibacter</taxon>
    </lineage>
</organism>
<dbReference type="Proteomes" id="UP000094472">
    <property type="component" value="Unassembled WGS sequence"/>
</dbReference>
<gene>
    <name evidence="3" type="ORF">AUC69_07460</name>
</gene>
<evidence type="ECO:0000259" key="2">
    <source>
        <dbReference type="Pfam" id="PF00582"/>
    </source>
</evidence>